<protein>
    <submittedName>
        <fullName evidence="1">Uncharacterized protein</fullName>
    </submittedName>
</protein>
<name>A0A9P4J5N3_9PEZI</name>
<dbReference type="AlphaFoldDB" id="A0A9P4J5N3"/>
<sequence>MRHLVNNTTNVLNSIAAMGKDAHQRFRHCGVTINHNRYYHSPYPQVRSQSAGNETGQEAATRDLGRQLDFKCYNCGKDHSLVDCPLSPTEVAFLKLTDAMSNATVASGLIKNDMEHAVRADEAREKVMAAATVLAALIHGQTGNIELINAMDWMTSGMVDVIDKMKKGSDVWGEEKLAAYRKARAEGKK</sequence>
<evidence type="ECO:0000313" key="1">
    <source>
        <dbReference type="EMBL" id="KAF2154565.1"/>
    </source>
</evidence>
<reference evidence="1" key="1">
    <citation type="journal article" date="2020" name="Stud. Mycol.">
        <title>101 Dothideomycetes genomes: a test case for predicting lifestyles and emergence of pathogens.</title>
        <authorList>
            <person name="Haridas S."/>
            <person name="Albert R."/>
            <person name="Binder M."/>
            <person name="Bloem J."/>
            <person name="Labutti K."/>
            <person name="Salamov A."/>
            <person name="Andreopoulos B."/>
            <person name="Baker S."/>
            <person name="Barry K."/>
            <person name="Bills G."/>
            <person name="Bluhm B."/>
            <person name="Cannon C."/>
            <person name="Castanera R."/>
            <person name="Culley D."/>
            <person name="Daum C."/>
            <person name="Ezra D."/>
            <person name="Gonzalez J."/>
            <person name="Henrissat B."/>
            <person name="Kuo A."/>
            <person name="Liang C."/>
            <person name="Lipzen A."/>
            <person name="Lutzoni F."/>
            <person name="Magnuson J."/>
            <person name="Mondo S."/>
            <person name="Nolan M."/>
            <person name="Ohm R."/>
            <person name="Pangilinan J."/>
            <person name="Park H.-J."/>
            <person name="Ramirez L."/>
            <person name="Alfaro M."/>
            <person name="Sun H."/>
            <person name="Tritt A."/>
            <person name="Yoshinaga Y."/>
            <person name="Zwiers L.-H."/>
            <person name="Turgeon B."/>
            <person name="Goodwin S."/>
            <person name="Spatafora J."/>
            <person name="Crous P."/>
            <person name="Grigoriev I."/>
        </authorList>
    </citation>
    <scope>NUCLEOTIDE SEQUENCE</scope>
    <source>
        <strain evidence="1">CBS 260.36</strain>
    </source>
</reference>
<proteinExistence type="predicted"/>
<evidence type="ECO:0000313" key="2">
    <source>
        <dbReference type="Proteomes" id="UP000799439"/>
    </source>
</evidence>
<accession>A0A9P4J5N3</accession>
<keyword evidence="2" id="KW-1185">Reference proteome</keyword>
<dbReference type="Proteomes" id="UP000799439">
    <property type="component" value="Unassembled WGS sequence"/>
</dbReference>
<comment type="caution">
    <text evidence="1">The sequence shown here is derived from an EMBL/GenBank/DDBJ whole genome shotgun (WGS) entry which is preliminary data.</text>
</comment>
<organism evidence="1 2">
    <name type="scientific">Myriangium duriaei CBS 260.36</name>
    <dbReference type="NCBI Taxonomy" id="1168546"/>
    <lineage>
        <taxon>Eukaryota</taxon>
        <taxon>Fungi</taxon>
        <taxon>Dikarya</taxon>
        <taxon>Ascomycota</taxon>
        <taxon>Pezizomycotina</taxon>
        <taxon>Dothideomycetes</taxon>
        <taxon>Dothideomycetidae</taxon>
        <taxon>Myriangiales</taxon>
        <taxon>Myriangiaceae</taxon>
        <taxon>Myriangium</taxon>
    </lineage>
</organism>
<dbReference type="EMBL" id="ML996083">
    <property type="protein sequence ID" value="KAF2154565.1"/>
    <property type="molecule type" value="Genomic_DNA"/>
</dbReference>
<gene>
    <name evidence="1" type="ORF">K461DRAFT_319108</name>
</gene>